<dbReference type="Proteomes" id="UP001311915">
    <property type="component" value="Unassembled WGS sequence"/>
</dbReference>
<dbReference type="EMBL" id="JAWPEI010000009">
    <property type="protein sequence ID" value="KAK4716520.1"/>
    <property type="molecule type" value="Genomic_DNA"/>
</dbReference>
<accession>A0AAV9KV62</accession>
<dbReference type="AlphaFoldDB" id="A0AAV9KV62"/>
<keyword evidence="3" id="KW-1185">Reference proteome</keyword>
<feature type="region of interest" description="Disordered" evidence="1">
    <location>
        <begin position="1"/>
        <end position="35"/>
    </location>
</feature>
<organism evidence="2 3">
    <name type="scientific">Solanum pinnatisectum</name>
    <name type="common">tansyleaf nightshade</name>
    <dbReference type="NCBI Taxonomy" id="50273"/>
    <lineage>
        <taxon>Eukaryota</taxon>
        <taxon>Viridiplantae</taxon>
        <taxon>Streptophyta</taxon>
        <taxon>Embryophyta</taxon>
        <taxon>Tracheophyta</taxon>
        <taxon>Spermatophyta</taxon>
        <taxon>Magnoliopsida</taxon>
        <taxon>eudicotyledons</taxon>
        <taxon>Gunneridae</taxon>
        <taxon>Pentapetalae</taxon>
        <taxon>asterids</taxon>
        <taxon>lamiids</taxon>
        <taxon>Solanales</taxon>
        <taxon>Solanaceae</taxon>
        <taxon>Solanoideae</taxon>
        <taxon>Solaneae</taxon>
        <taxon>Solanum</taxon>
    </lineage>
</organism>
<name>A0AAV9KV62_9SOLN</name>
<comment type="caution">
    <text evidence="2">The sequence shown here is derived from an EMBL/GenBank/DDBJ whole genome shotgun (WGS) entry which is preliminary data.</text>
</comment>
<sequence>MARTRLSNSRATTGILEAPNVTSAKQPTSSTWGRDRACIAGRGKGRNATTGNHSITTRTSRETHAPLQALTQTYTFGNKEVSLQEFLKLKSPKFTDGTFRALRLLGCSSERSVELETYKLEDIANTWYEIKDEGQGSRGVCNLCVRNKAKIGGSYSGDLGANHKIGNQGRQ</sequence>
<evidence type="ECO:0000256" key="1">
    <source>
        <dbReference type="SAM" id="MobiDB-lite"/>
    </source>
</evidence>
<evidence type="ECO:0000313" key="2">
    <source>
        <dbReference type="EMBL" id="KAK4716520.1"/>
    </source>
</evidence>
<evidence type="ECO:0000313" key="3">
    <source>
        <dbReference type="Proteomes" id="UP001311915"/>
    </source>
</evidence>
<feature type="compositionally biased region" description="Polar residues" evidence="1">
    <location>
        <begin position="1"/>
        <end position="12"/>
    </location>
</feature>
<feature type="compositionally biased region" description="Polar residues" evidence="1">
    <location>
        <begin position="20"/>
        <end position="32"/>
    </location>
</feature>
<gene>
    <name evidence="2" type="ORF">R3W88_014858</name>
</gene>
<proteinExistence type="predicted"/>
<protein>
    <submittedName>
        <fullName evidence="2">Uncharacterized protein</fullName>
    </submittedName>
</protein>
<reference evidence="2 3" key="1">
    <citation type="submission" date="2023-10" db="EMBL/GenBank/DDBJ databases">
        <title>Genome-Wide Identification Analysis in wild type Solanum Pinnatisectum Reveals Some Genes Defensing Phytophthora Infestans.</title>
        <authorList>
            <person name="Sun C."/>
        </authorList>
    </citation>
    <scope>NUCLEOTIDE SEQUENCE [LARGE SCALE GENOMIC DNA]</scope>
    <source>
        <strain evidence="2">LQN</strain>
        <tissue evidence="2">Leaf</tissue>
    </source>
</reference>